<dbReference type="EMBL" id="KI914012">
    <property type="protein sequence ID" value="ETV91210.1"/>
    <property type="molecule type" value="Genomic_DNA"/>
</dbReference>
<gene>
    <name evidence="1" type="ORF">H310_14087</name>
</gene>
<reference evidence="1" key="1">
    <citation type="submission" date="2013-12" db="EMBL/GenBank/DDBJ databases">
        <title>The Genome Sequence of Aphanomyces invadans NJM9701.</title>
        <authorList>
            <consortium name="The Broad Institute Genomics Platform"/>
            <person name="Russ C."/>
            <person name="Tyler B."/>
            <person name="van West P."/>
            <person name="Dieguez-Uribeondo J."/>
            <person name="Young S.K."/>
            <person name="Zeng Q."/>
            <person name="Gargeya S."/>
            <person name="Fitzgerald M."/>
            <person name="Abouelleil A."/>
            <person name="Alvarado L."/>
            <person name="Chapman S.B."/>
            <person name="Gainer-Dewar J."/>
            <person name="Goldberg J."/>
            <person name="Griggs A."/>
            <person name="Gujja S."/>
            <person name="Hansen M."/>
            <person name="Howarth C."/>
            <person name="Imamovic A."/>
            <person name="Ireland A."/>
            <person name="Larimer J."/>
            <person name="McCowan C."/>
            <person name="Murphy C."/>
            <person name="Pearson M."/>
            <person name="Poon T.W."/>
            <person name="Priest M."/>
            <person name="Roberts A."/>
            <person name="Saif S."/>
            <person name="Shea T."/>
            <person name="Sykes S."/>
            <person name="Wortman J."/>
            <person name="Nusbaum C."/>
            <person name="Birren B."/>
        </authorList>
    </citation>
    <scope>NUCLEOTIDE SEQUENCE [LARGE SCALE GENOMIC DNA]</scope>
    <source>
        <strain evidence="1">NJM9701</strain>
    </source>
</reference>
<dbReference type="GeneID" id="20091137"/>
<name>A0A024TAN8_9STRA</name>
<dbReference type="RefSeq" id="XP_008880047.1">
    <property type="nucleotide sequence ID" value="XM_008881825.1"/>
</dbReference>
<dbReference type="AlphaFoldDB" id="A0A024TAN8"/>
<sequence>MLHNVDTIFHEYGLPCRDSTVSMEYLDIALEETCWNLENRLHQAITSPNHAEIAKPSEFHRHSACDRLGVDAVPPVPSDVIRAVTSQNLTLLVDTCRIVGDNGAAPNAHVARRMCLCGEFIEPDCAIFVIQQIRDDGARPTTATDRMRD</sequence>
<protein>
    <submittedName>
        <fullName evidence="1">Uncharacterized protein</fullName>
    </submittedName>
</protein>
<dbReference type="OrthoDB" id="10331342at2759"/>
<accession>A0A024TAN8</accession>
<dbReference type="VEuPathDB" id="FungiDB:H310_14087"/>
<evidence type="ECO:0000313" key="1">
    <source>
        <dbReference type="EMBL" id="ETV91210.1"/>
    </source>
</evidence>
<organism evidence="1">
    <name type="scientific">Aphanomyces invadans</name>
    <dbReference type="NCBI Taxonomy" id="157072"/>
    <lineage>
        <taxon>Eukaryota</taxon>
        <taxon>Sar</taxon>
        <taxon>Stramenopiles</taxon>
        <taxon>Oomycota</taxon>
        <taxon>Saprolegniomycetes</taxon>
        <taxon>Saprolegniales</taxon>
        <taxon>Verrucalvaceae</taxon>
        <taxon>Aphanomyces</taxon>
    </lineage>
</organism>
<proteinExistence type="predicted"/>